<proteinExistence type="predicted"/>
<evidence type="ECO:0000256" key="1">
    <source>
        <dbReference type="SAM" id="Phobius"/>
    </source>
</evidence>
<dbReference type="Gene3D" id="3.30.700.10">
    <property type="entry name" value="Glycoprotein, Type 4 Pilin"/>
    <property type="match status" value="1"/>
</dbReference>
<dbReference type="KEGG" id="tpla:ElP_63760"/>
<feature type="domain" description="DUF1559" evidence="2">
    <location>
        <begin position="230"/>
        <end position="349"/>
    </location>
</feature>
<evidence type="ECO:0000313" key="4">
    <source>
        <dbReference type="Proteomes" id="UP000317835"/>
    </source>
</evidence>
<keyword evidence="4" id="KW-1185">Reference proteome</keyword>
<feature type="domain" description="DUF1559" evidence="2">
    <location>
        <begin position="35"/>
        <end position="174"/>
    </location>
</feature>
<dbReference type="RefSeq" id="WP_145276892.1">
    <property type="nucleotide sequence ID" value="NZ_CP036426.1"/>
</dbReference>
<reference evidence="3 4" key="1">
    <citation type="submission" date="2019-02" db="EMBL/GenBank/DDBJ databases">
        <title>Deep-cultivation of Planctomycetes and their phenomic and genomic characterization uncovers novel biology.</title>
        <authorList>
            <person name="Wiegand S."/>
            <person name="Jogler M."/>
            <person name="Boedeker C."/>
            <person name="Pinto D."/>
            <person name="Vollmers J."/>
            <person name="Rivas-Marin E."/>
            <person name="Kohn T."/>
            <person name="Peeters S.H."/>
            <person name="Heuer A."/>
            <person name="Rast P."/>
            <person name="Oberbeckmann S."/>
            <person name="Bunk B."/>
            <person name="Jeske O."/>
            <person name="Meyerdierks A."/>
            <person name="Storesund J.E."/>
            <person name="Kallscheuer N."/>
            <person name="Luecker S."/>
            <person name="Lage O.M."/>
            <person name="Pohl T."/>
            <person name="Merkel B.J."/>
            <person name="Hornburger P."/>
            <person name="Mueller R.-W."/>
            <person name="Bruemmer F."/>
            <person name="Labrenz M."/>
            <person name="Spormann A.M."/>
            <person name="Op den Camp H."/>
            <person name="Overmann J."/>
            <person name="Amann R."/>
            <person name="Jetten M.S.M."/>
            <person name="Mascher T."/>
            <person name="Medema M.H."/>
            <person name="Devos D.P."/>
            <person name="Kaster A.-K."/>
            <person name="Ovreas L."/>
            <person name="Rohde M."/>
            <person name="Galperin M.Y."/>
            <person name="Jogler C."/>
        </authorList>
    </citation>
    <scope>NUCLEOTIDE SEQUENCE [LARGE SCALE GENOMIC DNA]</scope>
    <source>
        <strain evidence="3 4">ElP</strain>
    </source>
</reference>
<name>A0A518HC42_9BACT</name>
<dbReference type="InterPro" id="IPR012902">
    <property type="entry name" value="N_methyl_site"/>
</dbReference>
<keyword evidence="1" id="KW-0812">Transmembrane</keyword>
<gene>
    <name evidence="3" type="primary">xcpT_23</name>
    <name evidence="3" type="ORF">ElP_63760</name>
</gene>
<dbReference type="PANTHER" id="PTHR30093:SF2">
    <property type="entry name" value="TYPE II SECRETION SYSTEM PROTEIN H"/>
    <property type="match status" value="1"/>
</dbReference>
<dbReference type="Proteomes" id="UP000317835">
    <property type="component" value="Chromosome"/>
</dbReference>
<organism evidence="3 4">
    <name type="scientific">Tautonia plasticadhaerens</name>
    <dbReference type="NCBI Taxonomy" id="2527974"/>
    <lineage>
        <taxon>Bacteria</taxon>
        <taxon>Pseudomonadati</taxon>
        <taxon>Planctomycetota</taxon>
        <taxon>Planctomycetia</taxon>
        <taxon>Isosphaerales</taxon>
        <taxon>Isosphaeraceae</taxon>
        <taxon>Tautonia</taxon>
    </lineage>
</organism>
<dbReference type="OrthoDB" id="287493at2"/>
<dbReference type="EMBL" id="CP036426">
    <property type="protein sequence ID" value="QDV38421.1"/>
    <property type="molecule type" value="Genomic_DNA"/>
</dbReference>
<dbReference type="NCBIfam" id="TIGR04294">
    <property type="entry name" value="pre_pil_HX9DG"/>
    <property type="match status" value="1"/>
</dbReference>
<dbReference type="InterPro" id="IPR045584">
    <property type="entry name" value="Pilin-like"/>
</dbReference>
<dbReference type="SUPFAM" id="SSF54523">
    <property type="entry name" value="Pili subunits"/>
    <property type="match status" value="1"/>
</dbReference>
<dbReference type="PANTHER" id="PTHR30093">
    <property type="entry name" value="GENERAL SECRETION PATHWAY PROTEIN G"/>
    <property type="match status" value="1"/>
</dbReference>
<dbReference type="AlphaFoldDB" id="A0A518HC42"/>
<protein>
    <submittedName>
        <fullName evidence="3">Type II secretion system protein G</fullName>
    </submittedName>
</protein>
<dbReference type="Pfam" id="PF07596">
    <property type="entry name" value="SBP_bac_10"/>
    <property type="match status" value="2"/>
</dbReference>
<sequence>MKDRVDRRSGFTLIELLVVIAIIGVLIALLLPAVQSAREAARRAQCTNNLKQIGIALHNYHDQLGSFPPGAIADESRGSIWSGTSQMNVLAWRALILPQMEGGNVYNALNFDVHGSNNQAAGNQGAWYTAWVTVNSTWLCPSDGENGGGLREKETITGNWPNGSGPINPFTGQPVTVCPVSNYAGSFGDNYAIGVLTPPGGPWETPIGTVLAPGVPRIGHAGFWGTNFDETTTATRGQGKLRGFFAYRTAGIGPVSMSTVRDGTSNTIMVGETLPYQVADSNFYMHNGCSFGTTVPINWDTNTAPAVAFGDSNWRNRFSYASKGAKSEHPGGANFLFADGSVKFLKESISMVVYCALGSTKGGEVVSADQY</sequence>
<dbReference type="InterPro" id="IPR011453">
    <property type="entry name" value="DUF1559"/>
</dbReference>
<feature type="transmembrane region" description="Helical" evidence="1">
    <location>
        <begin position="12"/>
        <end position="34"/>
    </location>
</feature>
<evidence type="ECO:0000259" key="2">
    <source>
        <dbReference type="Pfam" id="PF07596"/>
    </source>
</evidence>
<dbReference type="InterPro" id="IPR027558">
    <property type="entry name" value="Pre_pil_HX9DG_C"/>
</dbReference>
<evidence type="ECO:0000313" key="3">
    <source>
        <dbReference type="EMBL" id="QDV38421.1"/>
    </source>
</evidence>
<dbReference type="PROSITE" id="PS00409">
    <property type="entry name" value="PROKAR_NTER_METHYL"/>
    <property type="match status" value="1"/>
</dbReference>
<accession>A0A518HC42</accession>
<keyword evidence="1" id="KW-1133">Transmembrane helix</keyword>
<dbReference type="NCBIfam" id="TIGR02532">
    <property type="entry name" value="IV_pilin_GFxxxE"/>
    <property type="match status" value="1"/>
</dbReference>
<keyword evidence="1" id="KW-0472">Membrane</keyword>
<dbReference type="Pfam" id="PF07963">
    <property type="entry name" value="N_methyl"/>
    <property type="match status" value="1"/>
</dbReference>